<dbReference type="EMBL" id="JAGDYL010000041">
    <property type="protein sequence ID" value="MBO1806564.1"/>
    <property type="molecule type" value="Genomic_DNA"/>
</dbReference>
<keyword evidence="5" id="KW-0378">Hydrolase</keyword>
<protein>
    <submittedName>
        <fullName evidence="5">Alpha/beta fold hydrolase</fullName>
    </submittedName>
</protein>
<dbReference type="Pfam" id="PF08386">
    <property type="entry name" value="Abhydrolase_4"/>
    <property type="match status" value="1"/>
</dbReference>
<feature type="domain" description="AB hydrolase-1" evidence="3">
    <location>
        <begin position="113"/>
        <end position="237"/>
    </location>
</feature>
<feature type="signal peptide" evidence="2">
    <location>
        <begin position="1"/>
        <end position="35"/>
    </location>
</feature>
<dbReference type="InterPro" id="IPR029058">
    <property type="entry name" value="AB_hydrolase_fold"/>
</dbReference>
<name>A0A939LXD2_9MICO</name>
<dbReference type="Gene3D" id="3.40.50.1820">
    <property type="entry name" value="alpha/beta hydrolase"/>
    <property type="match status" value="1"/>
</dbReference>
<dbReference type="GO" id="GO:0016787">
    <property type="term" value="F:hydrolase activity"/>
    <property type="evidence" value="ECO:0007669"/>
    <property type="project" value="UniProtKB-KW"/>
</dbReference>
<proteinExistence type="predicted"/>
<gene>
    <name evidence="5" type="ORF">J4H91_14765</name>
</gene>
<dbReference type="PROSITE" id="PS51257">
    <property type="entry name" value="PROKAR_LIPOPROTEIN"/>
    <property type="match status" value="1"/>
</dbReference>
<feature type="compositionally biased region" description="Basic and acidic residues" evidence="1">
    <location>
        <begin position="357"/>
        <end position="370"/>
    </location>
</feature>
<accession>A0A939LXD2</accession>
<dbReference type="Pfam" id="PF00561">
    <property type="entry name" value="Abhydrolase_1"/>
    <property type="match status" value="1"/>
</dbReference>
<feature type="chain" id="PRO_5039116950" evidence="2">
    <location>
        <begin position="36"/>
        <end position="516"/>
    </location>
</feature>
<dbReference type="InterPro" id="IPR013595">
    <property type="entry name" value="Pept_S33_TAP-like_C"/>
</dbReference>
<reference evidence="5" key="1">
    <citation type="submission" date="2021-03" db="EMBL/GenBank/DDBJ databases">
        <title>Leucobacter chromiisoli sp. nov., isolated from chromium-containing soil of chemical plant.</title>
        <authorList>
            <person name="Xu Z."/>
        </authorList>
    </citation>
    <scope>NUCLEOTIDE SEQUENCE</scope>
    <source>
        <strain evidence="5">A2</strain>
    </source>
</reference>
<feature type="region of interest" description="Disordered" evidence="1">
    <location>
        <begin position="347"/>
        <end position="372"/>
    </location>
</feature>
<keyword evidence="2" id="KW-0732">Signal</keyword>
<feature type="domain" description="Peptidase S33 tripeptidyl aminopeptidase-like C-terminal" evidence="4">
    <location>
        <begin position="440"/>
        <end position="511"/>
    </location>
</feature>
<evidence type="ECO:0000256" key="1">
    <source>
        <dbReference type="SAM" id="MobiDB-lite"/>
    </source>
</evidence>
<dbReference type="SUPFAM" id="SSF53474">
    <property type="entry name" value="alpha/beta-Hydrolases"/>
    <property type="match status" value="1"/>
</dbReference>
<dbReference type="AlphaFoldDB" id="A0A939LXD2"/>
<evidence type="ECO:0000313" key="5">
    <source>
        <dbReference type="EMBL" id="MBO1806564.1"/>
    </source>
</evidence>
<sequence>MEQLRRRWRNALKTRGRLFLASIMALVLLSSGCAAHEPSDAPAEVIDAARAQSLISAWEEQVDGAAELGWTPCPDAPEFDCGRLEVPLNWSDPVGDTTRIAVRKLSPASDNAPVLLILPGGPGQSGTELLTDLFDAGAHPEVAEQYTLISLDPRGVTGLQAADLPLDCPTQAQECAPSEALSRFASTTDVALDIEHLRGAVNADQIRILGYSYGTYTGALYGTLFTDHVAYAVFDGAAVAIGFSPLGYERQAIAFEDALDRFLGACVVGELGSCPFTGDVAEAKAQLLQLRALLAQQPLLEDSGDTDGVIDGDTVTQHLLATFYGPRSGWAGTAGWLLEVQSASAEAQLRDTGQAGESDREEQGESHDADELSVPARLSHAVICAMPDAASSQDPEAGVEPLDGDDFFFVPDSATSADIDAAAHACASGLPAHLDTRIRAEDGRKYLVTSVLGDPATPYTDAATLADALGAFLLPVEGEGHTSVLGQSPCATQISMAFLANGELPAAGTTCAGSAS</sequence>
<evidence type="ECO:0000259" key="3">
    <source>
        <dbReference type="Pfam" id="PF00561"/>
    </source>
</evidence>
<dbReference type="InterPro" id="IPR000073">
    <property type="entry name" value="AB_hydrolase_1"/>
</dbReference>
<comment type="caution">
    <text evidence="5">The sequence shown here is derived from an EMBL/GenBank/DDBJ whole genome shotgun (WGS) entry which is preliminary data.</text>
</comment>
<evidence type="ECO:0000256" key="2">
    <source>
        <dbReference type="SAM" id="SignalP"/>
    </source>
</evidence>
<organism evidence="5 6">
    <name type="scientific">Leucobacter ruminantium</name>
    <dbReference type="NCBI Taxonomy" id="1289170"/>
    <lineage>
        <taxon>Bacteria</taxon>
        <taxon>Bacillati</taxon>
        <taxon>Actinomycetota</taxon>
        <taxon>Actinomycetes</taxon>
        <taxon>Micrococcales</taxon>
        <taxon>Microbacteriaceae</taxon>
        <taxon>Leucobacter</taxon>
    </lineage>
</organism>
<dbReference type="Proteomes" id="UP000664398">
    <property type="component" value="Unassembled WGS sequence"/>
</dbReference>
<dbReference type="RefSeq" id="WP_208047016.1">
    <property type="nucleotide sequence ID" value="NZ_JAGDYL010000041.1"/>
</dbReference>
<keyword evidence="6" id="KW-1185">Reference proteome</keyword>
<evidence type="ECO:0000259" key="4">
    <source>
        <dbReference type="Pfam" id="PF08386"/>
    </source>
</evidence>
<evidence type="ECO:0000313" key="6">
    <source>
        <dbReference type="Proteomes" id="UP000664398"/>
    </source>
</evidence>